<dbReference type="Proteomes" id="UP001620397">
    <property type="component" value="Unassembled WGS sequence"/>
</dbReference>
<gene>
    <name evidence="1" type="ORF">ISP14_04435</name>
</gene>
<evidence type="ECO:0000313" key="2">
    <source>
        <dbReference type="Proteomes" id="UP001620397"/>
    </source>
</evidence>
<protein>
    <recommendedName>
        <fullName evidence="3">N-acetyltransferase domain-containing protein</fullName>
    </recommendedName>
</protein>
<sequence length="82" mass="9133">MLVEYAQQCAPDGRVECACAPDSRAMQRLLKRLGFVRTLRSKAISLMGAQIQRPSLWVWWRRGQGADGPRSETAAFDPGPTN</sequence>
<accession>A0ABW8KD26</accession>
<dbReference type="EMBL" id="JADIKL010000002">
    <property type="protein sequence ID" value="MFK2930034.1"/>
    <property type="molecule type" value="Genomic_DNA"/>
</dbReference>
<evidence type="ECO:0008006" key="3">
    <source>
        <dbReference type="Google" id="ProtNLM"/>
    </source>
</evidence>
<proteinExistence type="predicted"/>
<evidence type="ECO:0000313" key="1">
    <source>
        <dbReference type="EMBL" id="MFK2930034.1"/>
    </source>
</evidence>
<name>A0ABW8KD26_9GAMM</name>
<reference evidence="1 2" key="1">
    <citation type="submission" date="2020-10" db="EMBL/GenBank/DDBJ databases">
        <title>Phylogeny of dyella-like bacteria.</title>
        <authorList>
            <person name="Fu J."/>
        </authorList>
    </citation>
    <scope>NUCLEOTIDE SEQUENCE [LARGE SCALE GENOMIC DNA]</scope>
    <source>
        <strain evidence="1 2">DKC-1</strain>
    </source>
</reference>
<comment type="caution">
    <text evidence="1">The sequence shown here is derived from an EMBL/GenBank/DDBJ whole genome shotgun (WGS) entry which is preliminary data.</text>
</comment>
<organism evidence="1 2">
    <name type="scientific">Dyella agri</name>
    <dbReference type="NCBI Taxonomy" id="1926869"/>
    <lineage>
        <taxon>Bacteria</taxon>
        <taxon>Pseudomonadati</taxon>
        <taxon>Pseudomonadota</taxon>
        <taxon>Gammaproteobacteria</taxon>
        <taxon>Lysobacterales</taxon>
        <taxon>Rhodanobacteraceae</taxon>
        <taxon>Dyella</taxon>
    </lineage>
</organism>
<keyword evidence="2" id="KW-1185">Reference proteome</keyword>